<dbReference type="RefSeq" id="WP_133588648.1">
    <property type="nucleotide sequence ID" value="NZ_CP037953.1"/>
</dbReference>
<proteinExistence type="predicted"/>
<evidence type="ECO:0000313" key="2">
    <source>
        <dbReference type="Proteomes" id="UP000295375"/>
    </source>
</evidence>
<evidence type="ECO:0000313" key="1">
    <source>
        <dbReference type="EMBL" id="TDQ49914.1"/>
    </source>
</evidence>
<name>A0A4R6V1I8_9GAMM</name>
<dbReference type="InterPro" id="IPR041916">
    <property type="entry name" value="Anti_sigma_zinc_sf"/>
</dbReference>
<organism evidence="1 2">
    <name type="scientific">Permianibacter aggregans</name>
    <dbReference type="NCBI Taxonomy" id="1510150"/>
    <lineage>
        <taxon>Bacteria</taxon>
        <taxon>Pseudomonadati</taxon>
        <taxon>Pseudomonadota</taxon>
        <taxon>Gammaproteobacteria</taxon>
        <taxon>Pseudomonadales</taxon>
        <taxon>Pseudomonadaceae</taxon>
        <taxon>Permianibacter</taxon>
    </lineage>
</organism>
<dbReference type="Proteomes" id="UP000295375">
    <property type="component" value="Unassembled WGS sequence"/>
</dbReference>
<dbReference type="Gene3D" id="1.10.10.1320">
    <property type="entry name" value="Anti-sigma factor, zinc-finger domain"/>
    <property type="match status" value="1"/>
</dbReference>
<dbReference type="AlphaFoldDB" id="A0A4R6V1I8"/>
<keyword evidence="2" id="KW-1185">Reference proteome</keyword>
<gene>
    <name evidence="1" type="ORF">EV696_103289</name>
</gene>
<sequence>MLSCKNIAEHAGDIHDRQLPLSRRLAVRLHLMLCNACRRFLKQYALAATTGAKAMERRQTEGDAEQVLRRID</sequence>
<dbReference type="EMBL" id="SNYM01000003">
    <property type="protein sequence ID" value="TDQ49914.1"/>
    <property type="molecule type" value="Genomic_DNA"/>
</dbReference>
<reference evidence="1 2" key="1">
    <citation type="submission" date="2019-03" db="EMBL/GenBank/DDBJ databases">
        <title>Genomic Encyclopedia of Type Strains, Phase IV (KMG-IV): sequencing the most valuable type-strain genomes for metagenomic binning, comparative biology and taxonomic classification.</title>
        <authorList>
            <person name="Goeker M."/>
        </authorList>
    </citation>
    <scope>NUCLEOTIDE SEQUENCE [LARGE SCALE GENOMIC DNA]</scope>
    <source>
        <strain evidence="1 2">DSM 103792</strain>
    </source>
</reference>
<accession>A0A4R6V1I8</accession>
<protein>
    <submittedName>
        <fullName evidence="1">Uncharacterized protein</fullName>
    </submittedName>
</protein>
<dbReference type="OrthoDB" id="8374021at2"/>
<comment type="caution">
    <text evidence="1">The sequence shown here is derived from an EMBL/GenBank/DDBJ whole genome shotgun (WGS) entry which is preliminary data.</text>
</comment>